<dbReference type="AlphaFoldDB" id="A0A0C3CT06"/>
<name>A0A0C3CT06_OIDMZ</name>
<accession>A0A0C3CT06</accession>
<dbReference type="HOGENOM" id="CLU_2062166_0_0_1"/>
<protein>
    <submittedName>
        <fullName evidence="2">Uncharacterized protein</fullName>
    </submittedName>
</protein>
<evidence type="ECO:0000313" key="3">
    <source>
        <dbReference type="Proteomes" id="UP000054321"/>
    </source>
</evidence>
<sequence>MPTLDGKSKRAVVPAKKSRAKRGFTSDAKKITQRAERTTKTATFRGDISNETKIGRFKFYRYLEVVRDEHGNDKSFTRSKLTALSLGQGAIPKTADISIPPHIALMIPTKLWFTKKLAP</sequence>
<evidence type="ECO:0000256" key="1">
    <source>
        <dbReference type="SAM" id="MobiDB-lite"/>
    </source>
</evidence>
<feature type="compositionally biased region" description="Basic and acidic residues" evidence="1">
    <location>
        <begin position="27"/>
        <end position="37"/>
    </location>
</feature>
<feature type="region of interest" description="Disordered" evidence="1">
    <location>
        <begin position="1"/>
        <end position="37"/>
    </location>
</feature>
<dbReference type="Proteomes" id="UP000054321">
    <property type="component" value="Unassembled WGS sequence"/>
</dbReference>
<dbReference type="EMBL" id="KN832875">
    <property type="protein sequence ID" value="KIN02124.1"/>
    <property type="molecule type" value="Genomic_DNA"/>
</dbReference>
<organism evidence="2 3">
    <name type="scientific">Oidiodendron maius (strain Zn)</name>
    <dbReference type="NCBI Taxonomy" id="913774"/>
    <lineage>
        <taxon>Eukaryota</taxon>
        <taxon>Fungi</taxon>
        <taxon>Dikarya</taxon>
        <taxon>Ascomycota</taxon>
        <taxon>Pezizomycotina</taxon>
        <taxon>Leotiomycetes</taxon>
        <taxon>Leotiomycetes incertae sedis</taxon>
        <taxon>Myxotrichaceae</taxon>
        <taxon>Oidiodendron</taxon>
    </lineage>
</organism>
<evidence type="ECO:0000313" key="2">
    <source>
        <dbReference type="EMBL" id="KIN02124.1"/>
    </source>
</evidence>
<reference evidence="2 3" key="1">
    <citation type="submission" date="2014-04" db="EMBL/GenBank/DDBJ databases">
        <authorList>
            <consortium name="DOE Joint Genome Institute"/>
            <person name="Kuo A."/>
            <person name="Martino E."/>
            <person name="Perotto S."/>
            <person name="Kohler A."/>
            <person name="Nagy L.G."/>
            <person name="Floudas D."/>
            <person name="Copeland A."/>
            <person name="Barry K.W."/>
            <person name="Cichocki N."/>
            <person name="Veneault-Fourrey C."/>
            <person name="LaButti K."/>
            <person name="Lindquist E.A."/>
            <person name="Lipzen A."/>
            <person name="Lundell T."/>
            <person name="Morin E."/>
            <person name="Murat C."/>
            <person name="Sun H."/>
            <person name="Tunlid A."/>
            <person name="Henrissat B."/>
            <person name="Grigoriev I.V."/>
            <person name="Hibbett D.S."/>
            <person name="Martin F."/>
            <person name="Nordberg H.P."/>
            <person name="Cantor M.N."/>
            <person name="Hua S.X."/>
        </authorList>
    </citation>
    <scope>NUCLEOTIDE SEQUENCE [LARGE SCALE GENOMIC DNA]</scope>
    <source>
        <strain evidence="2 3">Zn</strain>
    </source>
</reference>
<gene>
    <name evidence="2" type="ORF">OIDMADRAFT_53642</name>
</gene>
<proteinExistence type="predicted"/>
<reference evidence="3" key="2">
    <citation type="submission" date="2015-01" db="EMBL/GenBank/DDBJ databases">
        <title>Evolutionary Origins and Diversification of the Mycorrhizal Mutualists.</title>
        <authorList>
            <consortium name="DOE Joint Genome Institute"/>
            <consortium name="Mycorrhizal Genomics Consortium"/>
            <person name="Kohler A."/>
            <person name="Kuo A."/>
            <person name="Nagy L.G."/>
            <person name="Floudas D."/>
            <person name="Copeland A."/>
            <person name="Barry K.W."/>
            <person name="Cichocki N."/>
            <person name="Veneault-Fourrey C."/>
            <person name="LaButti K."/>
            <person name="Lindquist E.A."/>
            <person name="Lipzen A."/>
            <person name="Lundell T."/>
            <person name="Morin E."/>
            <person name="Murat C."/>
            <person name="Riley R."/>
            <person name="Ohm R."/>
            <person name="Sun H."/>
            <person name="Tunlid A."/>
            <person name="Henrissat B."/>
            <person name="Grigoriev I.V."/>
            <person name="Hibbett D.S."/>
            <person name="Martin F."/>
        </authorList>
    </citation>
    <scope>NUCLEOTIDE SEQUENCE [LARGE SCALE GENOMIC DNA]</scope>
    <source>
        <strain evidence="3">Zn</strain>
    </source>
</reference>
<keyword evidence="3" id="KW-1185">Reference proteome</keyword>
<dbReference type="InParanoid" id="A0A0C3CT06"/>